<dbReference type="PANTHER" id="PTHR31633:SF1">
    <property type="entry name" value="H_ACA RIBONUCLEOPROTEIN COMPLEX NON-CORE SUBUNIT NAF1"/>
    <property type="match status" value="1"/>
</dbReference>
<keyword evidence="6" id="KW-0597">Phosphoprotein</keyword>
<feature type="compositionally biased region" description="Basic residues" evidence="9">
    <location>
        <begin position="474"/>
        <end position="483"/>
    </location>
</feature>
<evidence type="ECO:0000256" key="9">
    <source>
        <dbReference type="SAM" id="MobiDB-lite"/>
    </source>
</evidence>
<proteinExistence type="inferred from homology"/>
<dbReference type="PANTHER" id="PTHR31633">
    <property type="entry name" value="H/ACA RIBONUCLEOPROTEIN COMPLEX NON-CORE SUBUNIT NAF1"/>
    <property type="match status" value="1"/>
</dbReference>
<accession>A0ABR0W4E4</accession>
<dbReference type="Gene3D" id="2.40.10.230">
    <property type="entry name" value="Probable tRNA pseudouridine synthase domain"/>
    <property type="match status" value="1"/>
</dbReference>
<comment type="caution">
    <text evidence="10">The sequence shown here is derived from an EMBL/GenBank/DDBJ whole genome shotgun (WGS) entry which is preliminary data.</text>
</comment>
<gene>
    <name evidence="10" type="ORF">DH2020_022871</name>
</gene>
<evidence type="ECO:0000256" key="5">
    <source>
        <dbReference type="ARBA" id="ARBA00022552"/>
    </source>
</evidence>
<protein>
    <recommendedName>
        <fullName evidence="3">H/ACA ribonucleoprotein complex non-core subunit NAF1</fullName>
    </recommendedName>
</protein>
<feature type="region of interest" description="Disordered" evidence="9">
    <location>
        <begin position="432"/>
        <end position="512"/>
    </location>
</feature>
<comment type="subcellular location">
    <subcellularLocation>
        <location evidence="1">Nucleus</location>
    </subcellularLocation>
</comment>
<dbReference type="InterPro" id="IPR009000">
    <property type="entry name" value="Transl_B-barrel_sf"/>
</dbReference>
<reference evidence="10 11" key="1">
    <citation type="journal article" date="2021" name="Comput. Struct. Biotechnol. J.">
        <title>De novo genome assembly of the potent medicinal plant Rehmannia glutinosa using nanopore technology.</title>
        <authorList>
            <person name="Ma L."/>
            <person name="Dong C."/>
            <person name="Song C."/>
            <person name="Wang X."/>
            <person name="Zheng X."/>
            <person name="Niu Y."/>
            <person name="Chen S."/>
            <person name="Feng W."/>
        </authorList>
    </citation>
    <scope>NUCLEOTIDE SEQUENCE [LARGE SCALE GENOMIC DNA]</scope>
    <source>
        <strain evidence="10">DH-2019</strain>
    </source>
</reference>
<keyword evidence="8" id="KW-0539">Nucleus</keyword>
<evidence type="ECO:0000256" key="7">
    <source>
        <dbReference type="ARBA" id="ARBA00022884"/>
    </source>
</evidence>
<sequence length="613" mass="66758">MVGFLHSPTIEGAVEEEKEELKIQPLSDSKKPTTPNDPLDLCHLELEDFSSSFSDSFFDFDSISGWLMEENPELCGDPNMADLGGNPADFGSCIGELEMPKENLEVSGDGISKKVEVKEELLGLGQEKEETRVVERSVEMGSEKINVEGVLSGDESGRKLGDLGCMIEKQLEKVSLDGNLGSDLSFVNGGDLSKSGEMVNLDGSSVMEMNRNGMKVDETVGDEDESDSNVKSDGESSSSSSSSSSSGDSSSSSSSGEEEEEDEDSGAMSGEKTAKNEEGIVEEQIDIEEGEIMLSDEENTIAWSDNEDVEDDGGGIGVLGPIASKNELKDLPPVPPVTVTLQPHHQTLPVGVILSIIGAQVIVEGVEKHNPLNEGSILWITESRSPLGIIDEIFGPVKNPYYIVRYNSEDEVPGGIQQGTLVSFVQEFANHGDASGENDEELSDEVEFSDDEKEAEHRRMLKMKKRGTNESKPGMKRKDKRQQKNQTGNWNNRNRAPAPQTPSSGDKMPVTENQHFVPPITASLNQDNFSGSSGLRQDLSGNQAMIPPFPHMAQAPVFALQMEFGITGFHINSNKVWAFQMACRPMVCFGCNKTDLFSYIKHLSNPTWRSNSK</sequence>
<evidence type="ECO:0000313" key="11">
    <source>
        <dbReference type="Proteomes" id="UP001318860"/>
    </source>
</evidence>
<keyword evidence="7" id="KW-0694">RNA-binding</keyword>
<feature type="compositionally biased region" description="Acidic residues" evidence="9">
    <location>
        <begin position="436"/>
        <end position="453"/>
    </location>
</feature>
<evidence type="ECO:0000256" key="6">
    <source>
        <dbReference type="ARBA" id="ARBA00022553"/>
    </source>
</evidence>
<keyword evidence="4" id="KW-0690">Ribosome biogenesis</keyword>
<comment type="similarity">
    <text evidence="2">Belongs to the NAF1 family.</text>
</comment>
<evidence type="ECO:0000256" key="1">
    <source>
        <dbReference type="ARBA" id="ARBA00004123"/>
    </source>
</evidence>
<evidence type="ECO:0000256" key="2">
    <source>
        <dbReference type="ARBA" id="ARBA00009801"/>
    </source>
</evidence>
<feature type="compositionally biased region" description="Acidic residues" evidence="9">
    <location>
        <begin position="256"/>
        <end position="265"/>
    </location>
</feature>
<dbReference type="Pfam" id="PF04410">
    <property type="entry name" value="Gar1"/>
    <property type="match status" value="1"/>
</dbReference>
<dbReference type="SUPFAM" id="SSF50447">
    <property type="entry name" value="Translation proteins"/>
    <property type="match status" value="1"/>
</dbReference>
<evidence type="ECO:0000256" key="3">
    <source>
        <dbReference type="ARBA" id="ARBA00021438"/>
    </source>
</evidence>
<organism evidence="10 11">
    <name type="scientific">Rehmannia glutinosa</name>
    <name type="common">Chinese foxglove</name>
    <dbReference type="NCBI Taxonomy" id="99300"/>
    <lineage>
        <taxon>Eukaryota</taxon>
        <taxon>Viridiplantae</taxon>
        <taxon>Streptophyta</taxon>
        <taxon>Embryophyta</taxon>
        <taxon>Tracheophyta</taxon>
        <taxon>Spermatophyta</taxon>
        <taxon>Magnoliopsida</taxon>
        <taxon>eudicotyledons</taxon>
        <taxon>Gunneridae</taxon>
        <taxon>Pentapetalae</taxon>
        <taxon>asterids</taxon>
        <taxon>lamiids</taxon>
        <taxon>Lamiales</taxon>
        <taxon>Orobanchaceae</taxon>
        <taxon>Rehmannieae</taxon>
        <taxon>Rehmannia</taxon>
    </lineage>
</organism>
<name>A0ABR0W4E4_REHGL</name>
<feature type="region of interest" description="Disordered" evidence="9">
    <location>
        <begin position="1"/>
        <end position="39"/>
    </location>
</feature>
<dbReference type="InterPro" id="IPR040309">
    <property type="entry name" value="Naf1"/>
</dbReference>
<feature type="compositionally biased region" description="Polar residues" evidence="9">
    <location>
        <begin position="484"/>
        <end position="494"/>
    </location>
</feature>
<dbReference type="Proteomes" id="UP001318860">
    <property type="component" value="Unassembled WGS sequence"/>
</dbReference>
<feature type="region of interest" description="Disordered" evidence="9">
    <location>
        <begin position="218"/>
        <end position="290"/>
    </location>
</feature>
<dbReference type="InterPro" id="IPR007504">
    <property type="entry name" value="H/ACA_rnp_Gar1/Naf1"/>
</dbReference>
<feature type="compositionally biased region" description="Low complexity" evidence="9">
    <location>
        <begin position="235"/>
        <end position="255"/>
    </location>
</feature>
<feature type="compositionally biased region" description="Acidic residues" evidence="9">
    <location>
        <begin position="279"/>
        <end position="290"/>
    </location>
</feature>
<evidence type="ECO:0000256" key="8">
    <source>
        <dbReference type="ARBA" id="ARBA00023242"/>
    </source>
</evidence>
<evidence type="ECO:0000256" key="4">
    <source>
        <dbReference type="ARBA" id="ARBA00022517"/>
    </source>
</evidence>
<dbReference type="InterPro" id="IPR038664">
    <property type="entry name" value="Gar1/Naf1_Cbf5-bd_sf"/>
</dbReference>
<evidence type="ECO:0000313" key="10">
    <source>
        <dbReference type="EMBL" id="KAK6142523.1"/>
    </source>
</evidence>
<keyword evidence="11" id="KW-1185">Reference proteome</keyword>
<keyword evidence="5" id="KW-0698">rRNA processing</keyword>
<dbReference type="EMBL" id="JABTTQ020000013">
    <property type="protein sequence ID" value="KAK6142523.1"/>
    <property type="molecule type" value="Genomic_DNA"/>
</dbReference>